<protein>
    <submittedName>
        <fullName evidence="1">Head-tail adaptor protein</fullName>
    </submittedName>
</protein>
<accession>A0A368TS91</accession>
<dbReference type="EMBL" id="QPII01000015">
    <property type="protein sequence ID" value="RCV87480.1"/>
    <property type="molecule type" value="Genomic_DNA"/>
</dbReference>
<dbReference type="Gene3D" id="2.40.10.270">
    <property type="entry name" value="Bacteriophage SPP1 head-tail adaptor protein"/>
    <property type="match status" value="1"/>
</dbReference>
<dbReference type="NCBIfam" id="TIGR01563">
    <property type="entry name" value="gp16_SPP1"/>
    <property type="match status" value="1"/>
</dbReference>
<organism evidence="1 2">
    <name type="scientific">Billgrantia montanilacus</name>
    <dbReference type="NCBI Taxonomy" id="2282305"/>
    <lineage>
        <taxon>Bacteria</taxon>
        <taxon>Pseudomonadati</taxon>
        <taxon>Pseudomonadota</taxon>
        <taxon>Gammaproteobacteria</taxon>
        <taxon>Oceanospirillales</taxon>
        <taxon>Halomonadaceae</taxon>
        <taxon>Billgrantia</taxon>
    </lineage>
</organism>
<dbReference type="Pfam" id="PF05521">
    <property type="entry name" value="Phage_HCP"/>
    <property type="match status" value="1"/>
</dbReference>
<dbReference type="InterPro" id="IPR038666">
    <property type="entry name" value="SSP1_head-tail_sf"/>
</dbReference>
<evidence type="ECO:0000313" key="1">
    <source>
        <dbReference type="EMBL" id="RCV87480.1"/>
    </source>
</evidence>
<dbReference type="InterPro" id="IPR008767">
    <property type="entry name" value="Phage_SPP1_head-tail_adaptor"/>
</dbReference>
<gene>
    <name evidence="1" type="ORF">DU505_17055</name>
</gene>
<sequence>MDIEAFTQTQDPNTGLITEEWAVIAQDWASIVGVSGREFIATSAEQSETTYRVTMRYRPDLDTSMRWCLPASAPYCPTTAARR</sequence>
<evidence type="ECO:0000313" key="2">
    <source>
        <dbReference type="Proteomes" id="UP000252405"/>
    </source>
</evidence>
<comment type="caution">
    <text evidence="1">The sequence shown here is derived from an EMBL/GenBank/DDBJ whole genome shotgun (WGS) entry which is preliminary data.</text>
</comment>
<dbReference type="AlphaFoldDB" id="A0A368TS91"/>
<reference evidence="1 2" key="1">
    <citation type="submission" date="2018-07" db="EMBL/GenBank/DDBJ databases">
        <title>Halomonas montanilacus sp. nov., isolated from Lake Pengyan on Tibetan Plateau.</title>
        <authorList>
            <person name="Lu H."/>
            <person name="Xing P."/>
            <person name="Wu Q."/>
        </authorList>
    </citation>
    <scope>NUCLEOTIDE SEQUENCE [LARGE SCALE GENOMIC DNA]</scope>
    <source>
        <strain evidence="1 2">PYC7W</strain>
    </source>
</reference>
<dbReference type="Proteomes" id="UP000252405">
    <property type="component" value="Unassembled WGS sequence"/>
</dbReference>
<proteinExistence type="predicted"/>
<keyword evidence="2" id="KW-1185">Reference proteome</keyword>
<name>A0A368TS91_9GAMM</name>
<dbReference type="OrthoDB" id="8640229at2"/>